<dbReference type="InterPro" id="IPR036271">
    <property type="entry name" value="Tet_transcr_reg_TetR-rel_C_sf"/>
</dbReference>
<evidence type="ECO:0000313" key="7">
    <source>
        <dbReference type="Proteomes" id="UP000176101"/>
    </source>
</evidence>
<dbReference type="Proteomes" id="UP000176101">
    <property type="component" value="Unassembled WGS sequence"/>
</dbReference>
<dbReference type="GO" id="GO:0000976">
    <property type="term" value="F:transcription cis-regulatory region binding"/>
    <property type="evidence" value="ECO:0007669"/>
    <property type="project" value="TreeGrafter"/>
</dbReference>
<dbReference type="InterPro" id="IPR009057">
    <property type="entry name" value="Homeodomain-like_sf"/>
</dbReference>
<evidence type="ECO:0000256" key="3">
    <source>
        <dbReference type="ARBA" id="ARBA00023163"/>
    </source>
</evidence>
<dbReference type="AlphaFoldDB" id="A0A1E7KJZ5"/>
<dbReference type="PATRIC" id="fig|1075402.3.peg.4460"/>
<dbReference type="SUPFAM" id="SSF48498">
    <property type="entry name" value="Tetracyclin repressor-like, C-terminal domain"/>
    <property type="match status" value="1"/>
</dbReference>
<dbReference type="EMBL" id="LJGU01000114">
    <property type="protein sequence ID" value="OEV04191.1"/>
    <property type="molecule type" value="Genomic_DNA"/>
</dbReference>
<reference evidence="6 7" key="1">
    <citation type="journal article" date="2016" name="Front. Microbiol.">
        <title>Comparative Genomics Analysis of Streptomyces Species Reveals Their Adaptation to the Marine Environment and Their Diversity at the Genomic Level.</title>
        <authorList>
            <person name="Tian X."/>
            <person name="Zhang Z."/>
            <person name="Yang T."/>
            <person name="Chen M."/>
            <person name="Li J."/>
            <person name="Chen F."/>
            <person name="Yang J."/>
            <person name="Li W."/>
            <person name="Zhang B."/>
            <person name="Zhang Z."/>
            <person name="Wu J."/>
            <person name="Zhang C."/>
            <person name="Long L."/>
            <person name="Xiao J."/>
        </authorList>
    </citation>
    <scope>NUCLEOTIDE SEQUENCE [LARGE SCALE GENOMIC DNA]</scope>
    <source>
        <strain evidence="6 7">SCSIO 02100</strain>
    </source>
</reference>
<protein>
    <submittedName>
        <fullName evidence="6">TetR family transcriptional regulator</fullName>
    </submittedName>
</protein>
<dbReference type="InterPro" id="IPR001647">
    <property type="entry name" value="HTH_TetR"/>
</dbReference>
<evidence type="ECO:0000256" key="4">
    <source>
        <dbReference type="PROSITE-ProRule" id="PRU00335"/>
    </source>
</evidence>
<keyword evidence="3" id="KW-0804">Transcription</keyword>
<keyword evidence="7" id="KW-1185">Reference proteome</keyword>
<dbReference type="STRING" id="1075402.AN216_08265"/>
<proteinExistence type="predicted"/>
<dbReference type="OrthoDB" id="3869819at2"/>
<dbReference type="PANTHER" id="PTHR30055:SF234">
    <property type="entry name" value="HTH-TYPE TRANSCRIPTIONAL REGULATOR BETI"/>
    <property type="match status" value="1"/>
</dbReference>
<keyword evidence="2 4" id="KW-0238">DNA-binding</keyword>
<dbReference type="Pfam" id="PF00440">
    <property type="entry name" value="TetR_N"/>
    <property type="match status" value="1"/>
</dbReference>
<name>A0A1E7KJZ5_9ACTN</name>
<organism evidence="6 7">
    <name type="scientific">Streptomyces oceani</name>
    <dbReference type="NCBI Taxonomy" id="1075402"/>
    <lineage>
        <taxon>Bacteria</taxon>
        <taxon>Bacillati</taxon>
        <taxon>Actinomycetota</taxon>
        <taxon>Actinomycetes</taxon>
        <taxon>Kitasatosporales</taxon>
        <taxon>Streptomycetaceae</taxon>
        <taxon>Streptomyces</taxon>
    </lineage>
</organism>
<feature type="DNA-binding region" description="H-T-H motif" evidence="4">
    <location>
        <begin position="33"/>
        <end position="52"/>
    </location>
</feature>
<accession>A0A1E7KJZ5</accession>
<dbReference type="SUPFAM" id="SSF46689">
    <property type="entry name" value="Homeodomain-like"/>
    <property type="match status" value="1"/>
</dbReference>
<evidence type="ECO:0000256" key="1">
    <source>
        <dbReference type="ARBA" id="ARBA00023015"/>
    </source>
</evidence>
<dbReference type="InterPro" id="IPR050109">
    <property type="entry name" value="HTH-type_TetR-like_transc_reg"/>
</dbReference>
<dbReference type="Gene3D" id="1.10.357.10">
    <property type="entry name" value="Tetracycline Repressor, domain 2"/>
    <property type="match status" value="1"/>
</dbReference>
<dbReference type="RefSeq" id="WP_070195938.1">
    <property type="nucleotide sequence ID" value="NZ_LJGU01000114.1"/>
</dbReference>
<sequence>MTPPPARRADAERSRIAVLDAALHLLGERPSAGMAAVAAAAGVTRQTVYAHFSSRDDLVTAVVDHMTEKVVQAMDAVAADAGPAPDALFRLLDATWRVSEAYPALIQLGDHPTLTERDRTRHQPIADRIAQVLQRGRDDGVFDPTPPLSWQVAAVIALSHATGEEVRADRMPAAEAQQALRSGLLRLLMPDTATSATEPP</sequence>
<feature type="domain" description="HTH tetR-type" evidence="5">
    <location>
        <begin position="12"/>
        <end position="70"/>
    </location>
</feature>
<dbReference type="PANTHER" id="PTHR30055">
    <property type="entry name" value="HTH-TYPE TRANSCRIPTIONAL REGULATOR RUTR"/>
    <property type="match status" value="1"/>
</dbReference>
<keyword evidence="1" id="KW-0805">Transcription regulation</keyword>
<dbReference type="PROSITE" id="PS50977">
    <property type="entry name" value="HTH_TETR_2"/>
    <property type="match status" value="1"/>
</dbReference>
<dbReference type="GO" id="GO:0003700">
    <property type="term" value="F:DNA-binding transcription factor activity"/>
    <property type="evidence" value="ECO:0007669"/>
    <property type="project" value="TreeGrafter"/>
</dbReference>
<evidence type="ECO:0000256" key="2">
    <source>
        <dbReference type="ARBA" id="ARBA00023125"/>
    </source>
</evidence>
<evidence type="ECO:0000313" key="6">
    <source>
        <dbReference type="EMBL" id="OEV04191.1"/>
    </source>
</evidence>
<gene>
    <name evidence="6" type="ORF">AN216_08265</name>
</gene>
<comment type="caution">
    <text evidence="6">The sequence shown here is derived from an EMBL/GenBank/DDBJ whole genome shotgun (WGS) entry which is preliminary data.</text>
</comment>
<evidence type="ECO:0000259" key="5">
    <source>
        <dbReference type="PROSITE" id="PS50977"/>
    </source>
</evidence>